<dbReference type="InterPro" id="IPR007272">
    <property type="entry name" value="Sulf_transp_TsuA/YedE"/>
</dbReference>
<feature type="transmembrane region" description="Helical" evidence="1">
    <location>
        <begin position="6"/>
        <end position="24"/>
    </location>
</feature>
<feature type="non-terminal residue" evidence="2">
    <location>
        <position position="102"/>
    </location>
</feature>
<evidence type="ECO:0000313" key="2">
    <source>
        <dbReference type="EMBL" id="PAF19237.1"/>
    </source>
</evidence>
<keyword evidence="1" id="KW-1133">Transmembrane helix</keyword>
<dbReference type="EMBL" id="NPBS01000345">
    <property type="protein sequence ID" value="PAF19237.1"/>
    <property type="molecule type" value="Genomic_DNA"/>
</dbReference>
<dbReference type="Pfam" id="PF04143">
    <property type="entry name" value="Sulf_transp"/>
    <property type="match status" value="1"/>
</dbReference>
<sequence>GYGGALVVQLALFALIYWVTLQIAKKRKAPMMKALPTTAGWKKILRGSWPLFAAAIVLALLNALTLTIRGTPWGITSAFALWGGKTLMAMGIDVTSWGYFAS</sequence>
<reference evidence="2 3" key="1">
    <citation type="submission" date="2017-07" db="EMBL/GenBank/DDBJ databases">
        <title>Isolation and whole genome analysis of endospore-forming bacteria from heroin.</title>
        <authorList>
            <person name="Kalinowski J."/>
            <person name="Ahrens B."/>
            <person name="Al-Dilaimi A."/>
            <person name="Winkler A."/>
            <person name="Wibberg D."/>
            <person name="Schleenbecker U."/>
            <person name="Ruckert C."/>
            <person name="Wolfel R."/>
            <person name="Grass G."/>
        </authorList>
    </citation>
    <scope>NUCLEOTIDE SEQUENCE [LARGE SCALE GENOMIC DNA]</scope>
    <source>
        <strain evidence="2 3">7523-2</strain>
    </source>
</reference>
<evidence type="ECO:0000256" key="1">
    <source>
        <dbReference type="SAM" id="Phobius"/>
    </source>
</evidence>
<accession>A0A268RG74</accession>
<name>A0A268RG74_SHOCL</name>
<dbReference type="RefSeq" id="WP_176471889.1">
    <property type="nucleotide sequence ID" value="NZ_NPBS01000345.1"/>
</dbReference>
<dbReference type="AlphaFoldDB" id="A0A268RG74"/>
<comment type="caution">
    <text evidence="2">The sequence shown here is derived from an EMBL/GenBank/DDBJ whole genome shotgun (WGS) entry which is preliminary data.</text>
</comment>
<gene>
    <name evidence="2" type="ORF">CHH61_23445</name>
</gene>
<protein>
    <submittedName>
        <fullName evidence="2">Uncharacterized protein</fullName>
    </submittedName>
</protein>
<keyword evidence="1" id="KW-0472">Membrane</keyword>
<evidence type="ECO:0000313" key="3">
    <source>
        <dbReference type="Proteomes" id="UP000216133"/>
    </source>
</evidence>
<feature type="non-terminal residue" evidence="2">
    <location>
        <position position="1"/>
    </location>
</feature>
<feature type="transmembrane region" description="Helical" evidence="1">
    <location>
        <begin position="49"/>
        <end position="68"/>
    </location>
</feature>
<feature type="transmembrane region" description="Helical" evidence="1">
    <location>
        <begin position="80"/>
        <end position="100"/>
    </location>
</feature>
<proteinExistence type="predicted"/>
<dbReference type="Proteomes" id="UP000216133">
    <property type="component" value="Unassembled WGS sequence"/>
</dbReference>
<organism evidence="2 3">
    <name type="scientific">Shouchella clausii</name>
    <name type="common">Alkalihalobacillus clausii</name>
    <dbReference type="NCBI Taxonomy" id="79880"/>
    <lineage>
        <taxon>Bacteria</taxon>
        <taxon>Bacillati</taxon>
        <taxon>Bacillota</taxon>
        <taxon>Bacilli</taxon>
        <taxon>Bacillales</taxon>
        <taxon>Bacillaceae</taxon>
        <taxon>Shouchella</taxon>
    </lineage>
</organism>
<keyword evidence="1" id="KW-0812">Transmembrane</keyword>